<feature type="domain" description="NIF system FeS cluster assembly NifU C-terminal" evidence="6">
    <location>
        <begin position="99"/>
        <end position="164"/>
    </location>
</feature>
<evidence type="ECO:0000256" key="3">
    <source>
        <dbReference type="ARBA" id="ARBA00023004"/>
    </source>
</evidence>
<sequence>MNAHAHPPEDSAPDVDELVGDVERLEALIARWDESQRMLVFAYGRAIEALHKGALRKLIGGVKAAPGALEALRAAASDPLVYAVLRRHGLIQPSLQERIESALASIRPMLASHGGDVEFVAFLPPDAVEVRFLGNCDHCPSSTLTFVAGVKQAIEEHCPEIKQVRQVKGAVAAQGRVDFVSPFAASLEGRWLYATTLESIPEQGAKACALNGAPLIFSRLGRVVTCFRDACAHLGSPISGGAVSQGRIVCPRHAFEYDLMSGECLTAPEAQLQAVAVRLVGERVEVRFEV</sequence>
<proteinExistence type="predicted"/>
<dbReference type="PANTHER" id="PTHR11178">
    <property type="entry name" value="IRON-SULFUR CLUSTER SCAFFOLD PROTEIN NFU-RELATED"/>
    <property type="match status" value="1"/>
</dbReference>
<protein>
    <submittedName>
        <fullName evidence="7">NifU family protein</fullName>
    </submittedName>
</protein>
<dbReference type="Pfam" id="PF01106">
    <property type="entry name" value="NifU"/>
    <property type="match status" value="1"/>
</dbReference>
<name>A0ABZ0HXS1_9HYPH</name>
<evidence type="ECO:0000259" key="5">
    <source>
        <dbReference type="Pfam" id="PF00355"/>
    </source>
</evidence>
<dbReference type="CDD" id="cd03467">
    <property type="entry name" value="Rieske"/>
    <property type="match status" value="1"/>
</dbReference>
<evidence type="ECO:0000259" key="6">
    <source>
        <dbReference type="Pfam" id="PF01106"/>
    </source>
</evidence>
<dbReference type="Pfam" id="PF00355">
    <property type="entry name" value="Rieske"/>
    <property type="match status" value="1"/>
</dbReference>
<dbReference type="InterPro" id="IPR001075">
    <property type="entry name" value="NIF_FeS_clus_asmbl_NifU_C"/>
</dbReference>
<dbReference type="EMBL" id="CP136862">
    <property type="protein sequence ID" value="WOJ90676.1"/>
    <property type="molecule type" value="Genomic_DNA"/>
</dbReference>
<keyword evidence="4" id="KW-0411">Iron-sulfur</keyword>
<keyword evidence="8" id="KW-1185">Reference proteome</keyword>
<dbReference type="RefSeq" id="WP_407340261.1">
    <property type="nucleotide sequence ID" value="NZ_CP136862.1"/>
</dbReference>
<dbReference type="InterPro" id="IPR034904">
    <property type="entry name" value="FSCA_dom_sf"/>
</dbReference>
<evidence type="ECO:0000256" key="2">
    <source>
        <dbReference type="ARBA" id="ARBA00022723"/>
    </source>
</evidence>
<keyword evidence="2" id="KW-0479">Metal-binding</keyword>
<dbReference type="Gene3D" id="3.30.300.130">
    <property type="entry name" value="Fe-S cluster assembly (FSCA)"/>
    <property type="match status" value="1"/>
</dbReference>
<reference evidence="7 8" key="1">
    <citation type="submission" date="2023-10" db="EMBL/GenBank/DDBJ databases">
        <title>Novel methanotroph of the genus Methylocapsa from a subarctic wetland.</title>
        <authorList>
            <person name="Belova S.E."/>
            <person name="Oshkin I.Y."/>
            <person name="Miroshnikov K."/>
            <person name="Dedysh S.N."/>
        </authorList>
    </citation>
    <scope>NUCLEOTIDE SEQUENCE [LARGE SCALE GENOMIC DNA]</scope>
    <source>
        <strain evidence="7 8">RX1</strain>
    </source>
</reference>
<keyword evidence="1" id="KW-0001">2Fe-2S</keyword>
<accession>A0ABZ0HXS1</accession>
<gene>
    <name evidence="7" type="ORF">RZS28_05125</name>
</gene>
<evidence type="ECO:0000256" key="1">
    <source>
        <dbReference type="ARBA" id="ARBA00022714"/>
    </source>
</evidence>
<feature type="domain" description="Rieske" evidence="5">
    <location>
        <begin position="191"/>
        <end position="271"/>
    </location>
</feature>
<keyword evidence="3" id="KW-0408">Iron</keyword>
<dbReference type="SUPFAM" id="SSF117916">
    <property type="entry name" value="Fe-S cluster assembly (FSCA) domain-like"/>
    <property type="match status" value="1"/>
</dbReference>
<organism evidence="7 8">
    <name type="scientific">Methylocapsa polymorpha</name>
    <dbReference type="NCBI Taxonomy" id="3080828"/>
    <lineage>
        <taxon>Bacteria</taxon>
        <taxon>Pseudomonadati</taxon>
        <taxon>Pseudomonadota</taxon>
        <taxon>Alphaproteobacteria</taxon>
        <taxon>Hyphomicrobiales</taxon>
        <taxon>Beijerinckiaceae</taxon>
        <taxon>Methylocapsa</taxon>
    </lineage>
</organism>
<dbReference type="Proteomes" id="UP001626536">
    <property type="component" value="Chromosome"/>
</dbReference>
<dbReference type="Gene3D" id="2.102.10.10">
    <property type="entry name" value="Rieske [2Fe-2S] iron-sulphur domain"/>
    <property type="match status" value="1"/>
</dbReference>
<dbReference type="SUPFAM" id="SSF50022">
    <property type="entry name" value="ISP domain"/>
    <property type="match status" value="1"/>
</dbReference>
<evidence type="ECO:0000256" key="4">
    <source>
        <dbReference type="ARBA" id="ARBA00023014"/>
    </source>
</evidence>
<evidence type="ECO:0000313" key="8">
    <source>
        <dbReference type="Proteomes" id="UP001626536"/>
    </source>
</evidence>
<evidence type="ECO:0000313" key="7">
    <source>
        <dbReference type="EMBL" id="WOJ90676.1"/>
    </source>
</evidence>
<dbReference type="InterPro" id="IPR036922">
    <property type="entry name" value="Rieske_2Fe-2S_sf"/>
</dbReference>
<dbReference type="InterPro" id="IPR017941">
    <property type="entry name" value="Rieske_2Fe-2S"/>
</dbReference>